<dbReference type="Pfam" id="PF01553">
    <property type="entry name" value="Acyltransferase"/>
    <property type="match status" value="1"/>
</dbReference>
<reference evidence="3" key="1">
    <citation type="submission" date="2020-05" db="EMBL/GenBank/DDBJ databases">
        <title>Phylogenomic resolution of chytrid fungi.</title>
        <authorList>
            <person name="Stajich J.E."/>
            <person name="Amses K."/>
            <person name="Simmons R."/>
            <person name="Seto K."/>
            <person name="Myers J."/>
            <person name="Bonds A."/>
            <person name="Quandt C.A."/>
            <person name="Barry K."/>
            <person name="Liu P."/>
            <person name="Grigoriev I."/>
            <person name="Longcore J.E."/>
            <person name="James T.Y."/>
        </authorList>
    </citation>
    <scope>NUCLEOTIDE SEQUENCE</scope>
    <source>
        <strain evidence="3">JEL0513</strain>
    </source>
</reference>
<dbReference type="GO" id="GO:0036149">
    <property type="term" value="P:phosphatidylinositol acyl-chain remodeling"/>
    <property type="evidence" value="ECO:0007669"/>
    <property type="project" value="TreeGrafter"/>
</dbReference>
<dbReference type="SMART" id="SM00563">
    <property type="entry name" value="PlsC"/>
    <property type="match status" value="1"/>
</dbReference>
<evidence type="ECO:0000259" key="2">
    <source>
        <dbReference type="SMART" id="SM00563"/>
    </source>
</evidence>
<dbReference type="CDD" id="cd07990">
    <property type="entry name" value="LPLAT_LCLAT1-like"/>
    <property type="match status" value="1"/>
</dbReference>
<keyword evidence="1" id="KW-0472">Membrane</keyword>
<feature type="transmembrane region" description="Helical" evidence="1">
    <location>
        <begin position="73"/>
        <end position="94"/>
    </location>
</feature>
<comment type="caution">
    <text evidence="3">The sequence shown here is derived from an EMBL/GenBank/DDBJ whole genome shotgun (WGS) entry which is preliminary data.</text>
</comment>
<dbReference type="AlphaFoldDB" id="A0AAD5XCL4"/>
<dbReference type="EMBL" id="JADGJH010001062">
    <property type="protein sequence ID" value="KAJ3119424.1"/>
    <property type="molecule type" value="Genomic_DNA"/>
</dbReference>
<evidence type="ECO:0000256" key="1">
    <source>
        <dbReference type="SAM" id="Phobius"/>
    </source>
</evidence>
<evidence type="ECO:0000313" key="4">
    <source>
        <dbReference type="Proteomes" id="UP001211907"/>
    </source>
</evidence>
<dbReference type="SUPFAM" id="SSF69593">
    <property type="entry name" value="Glycerol-3-phosphate (1)-acyltransferase"/>
    <property type="match status" value="1"/>
</dbReference>
<feature type="domain" description="Phospholipid/glycerol acyltransferase" evidence="2">
    <location>
        <begin position="107"/>
        <end position="230"/>
    </location>
</feature>
<evidence type="ECO:0000313" key="3">
    <source>
        <dbReference type="EMBL" id="KAJ3119424.1"/>
    </source>
</evidence>
<protein>
    <recommendedName>
        <fullName evidence="2">Phospholipid/glycerol acyltransferase domain-containing protein</fullName>
    </recommendedName>
</protein>
<dbReference type="PANTHER" id="PTHR10983">
    <property type="entry name" value="1-ACYLGLYCEROL-3-PHOSPHATE ACYLTRANSFERASE-RELATED"/>
    <property type="match status" value="1"/>
</dbReference>
<proteinExistence type="predicted"/>
<dbReference type="Proteomes" id="UP001211907">
    <property type="component" value="Unassembled WGS sequence"/>
</dbReference>
<dbReference type="PANTHER" id="PTHR10983:SF16">
    <property type="entry name" value="LYSOCARDIOLIPIN ACYLTRANSFERASE 1"/>
    <property type="match status" value="1"/>
</dbReference>
<dbReference type="GO" id="GO:0005783">
    <property type="term" value="C:endoplasmic reticulum"/>
    <property type="evidence" value="ECO:0007669"/>
    <property type="project" value="TreeGrafter"/>
</dbReference>
<keyword evidence="1" id="KW-0812">Transmembrane</keyword>
<keyword evidence="1" id="KW-1133">Transmembrane helix</keyword>
<organism evidence="3 4">
    <name type="scientific">Physocladia obscura</name>
    <dbReference type="NCBI Taxonomy" id="109957"/>
    <lineage>
        <taxon>Eukaryota</taxon>
        <taxon>Fungi</taxon>
        <taxon>Fungi incertae sedis</taxon>
        <taxon>Chytridiomycota</taxon>
        <taxon>Chytridiomycota incertae sedis</taxon>
        <taxon>Chytridiomycetes</taxon>
        <taxon>Chytridiales</taxon>
        <taxon>Chytriomycetaceae</taxon>
        <taxon>Physocladia</taxon>
    </lineage>
</organism>
<feature type="transmembrane region" description="Helical" evidence="1">
    <location>
        <begin position="138"/>
        <end position="160"/>
    </location>
</feature>
<name>A0AAD5XCL4_9FUNG</name>
<accession>A0AAD5XCL4</accession>
<gene>
    <name evidence="3" type="ORF">HK100_000323</name>
</gene>
<feature type="transmembrane region" description="Helical" evidence="1">
    <location>
        <begin position="20"/>
        <end position="41"/>
    </location>
</feature>
<feature type="transmembrane region" description="Helical" evidence="1">
    <location>
        <begin position="367"/>
        <end position="387"/>
    </location>
</feature>
<dbReference type="GO" id="GO:0016746">
    <property type="term" value="F:acyltransferase activity"/>
    <property type="evidence" value="ECO:0007669"/>
    <property type="project" value="InterPro"/>
</dbReference>
<dbReference type="InterPro" id="IPR002123">
    <property type="entry name" value="Plipid/glycerol_acylTrfase"/>
</dbReference>
<sequence>MAQPPNKHNRVSDSEYYVRLGIFVVFNLWIAMGVVFCGLPAMPLRLVSAQLGDSKTGVFVHSFYRAWIRPIQAAYVSALLVLTALSMNGSALVVSGDWDQIAPSAKQIAVSNHQIYPDWFFLFIFARFRNCHADIKVILINILSRLPLFGQGMWLFEFLFMKQRFDKDRQNMARNLTTAKNDPHPLWLLIFPEGTLNTPGNIDKSRAYAKKMNINSHPNHCILPKSTGLFFCLETLTPVSTPFLFDLTVGYSGLNGVEIPYDRYLIDRVFFAKDFPREIHIHVKRYQTRNLPGFTDAEERQQQSSGSDEKEIERKTRFDEWLRGIWFEKDERMARFYKTGSMLQRDKEKELTSRVVRIPLVPSTLDWVSVIVLFALGLFLPVVYWNILKLAFAALLTFI</sequence>
<keyword evidence="4" id="KW-1185">Reference proteome</keyword>